<evidence type="ECO:0000313" key="4">
    <source>
        <dbReference type="Proteomes" id="UP000000268"/>
    </source>
</evidence>
<keyword evidence="4" id="KW-1185">Reference proteome</keyword>
<proteinExistence type="inferred from homology"/>
<dbReference type="EMBL" id="CP000828">
    <property type="protein sequence ID" value="ABW25667.1"/>
    <property type="molecule type" value="Genomic_DNA"/>
</dbReference>
<organism evidence="3 4">
    <name type="scientific">Acaryochloris marina (strain MBIC 11017)</name>
    <dbReference type="NCBI Taxonomy" id="329726"/>
    <lineage>
        <taxon>Bacteria</taxon>
        <taxon>Bacillati</taxon>
        <taxon>Cyanobacteriota</taxon>
        <taxon>Cyanophyceae</taxon>
        <taxon>Acaryochloridales</taxon>
        <taxon>Acaryochloridaceae</taxon>
        <taxon>Acaryochloris</taxon>
    </lineage>
</organism>
<dbReference type="InterPro" id="IPR011008">
    <property type="entry name" value="Dimeric_a/b-barrel"/>
</dbReference>
<dbReference type="OrthoDB" id="531275at2"/>
<dbReference type="PANTHER" id="PTHR37828:SF1">
    <property type="entry name" value="YCII-RELATED DOMAIN-CONTAINING PROTEIN"/>
    <property type="match status" value="1"/>
</dbReference>
<evidence type="ECO:0000313" key="3">
    <source>
        <dbReference type="EMBL" id="ABW25667.1"/>
    </source>
</evidence>
<dbReference type="AlphaFoldDB" id="B0CD76"/>
<dbReference type="HOGENOM" id="CLU_110355_7_1_3"/>
<dbReference type="Proteomes" id="UP000000268">
    <property type="component" value="Chromosome"/>
</dbReference>
<dbReference type="InterPro" id="IPR005545">
    <property type="entry name" value="YCII"/>
</dbReference>
<protein>
    <recommendedName>
        <fullName evidence="2">YCII-related domain-containing protein</fullName>
    </recommendedName>
</protein>
<dbReference type="Gene3D" id="3.30.70.1060">
    <property type="entry name" value="Dimeric alpha+beta barrel"/>
    <property type="match status" value="1"/>
</dbReference>
<dbReference type="SUPFAM" id="SSF54909">
    <property type="entry name" value="Dimeric alpha+beta barrel"/>
    <property type="match status" value="1"/>
</dbReference>
<dbReference type="eggNOG" id="COG2350">
    <property type="taxonomic scope" value="Bacteria"/>
</dbReference>
<evidence type="ECO:0000259" key="2">
    <source>
        <dbReference type="Pfam" id="PF03795"/>
    </source>
</evidence>
<dbReference type="STRING" id="329726.AM1_0618"/>
<name>B0CD76_ACAM1</name>
<accession>B0CD76</accession>
<feature type="domain" description="YCII-related" evidence="2">
    <location>
        <begin position="19"/>
        <end position="81"/>
    </location>
</feature>
<dbReference type="PANTHER" id="PTHR37828">
    <property type="entry name" value="GSR2449 PROTEIN"/>
    <property type="match status" value="1"/>
</dbReference>
<comment type="similarity">
    <text evidence="1">Belongs to the YciI family.</text>
</comment>
<dbReference type="Pfam" id="PF03795">
    <property type="entry name" value="YCII"/>
    <property type="match status" value="1"/>
</dbReference>
<dbReference type="KEGG" id="amr:AM1_0618"/>
<gene>
    <name evidence="3" type="ordered locus">AM1_0618</name>
</gene>
<evidence type="ECO:0000256" key="1">
    <source>
        <dbReference type="ARBA" id="ARBA00007689"/>
    </source>
</evidence>
<reference evidence="3 4" key="1">
    <citation type="journal article" date="2008" name="Proc. Natl. Acad. Sci. U.S.A.">
        <title>Niche adaptation and genome expansion in the chlorophyll d-producing cyanobacterium Acaryochloris marina.</title>
        <authorList>
            <person name="Swingley W.D."/>
            <person name="Chen M."/>
            <person name="Cheung P.C."/>
            <person name="Conrad A.L."/>
            <person name="Dejesa L.C."/>
            <person name="Hao J."/>
            <person name="Honchak B.M."/>
            <person name="Karbach L.E."/>
            <person name="Kurdoglu A."/>
            <person name="Lahiri S."/>
            <person name="Mastrian S.D."/>
            <person name="Miyashita H."/>
            <person name="Page L."/>
            <person name="Ramakrishna P."/>
            <person name="Satoh S."/>
            <person name="Sattley W.M."/>
            <person name="Shimada Y."/>
            <person name="Taylor H.L."/>
            <person name="Tomo T."/>
            <person name="Tsuchiya T."/>
            <person name="Wang Z.T."/>
            <person name="Raymond J."/>
            <person name="Mimuro M."/>
            <person name="Blankenship R.E."/>
            <person name="Touchman J.W."/>
        </authorList>
    </citation>
    <scope>NUCLEOTIDE SEQUENCE [LARGE SCALE GENOMIC DNA]</scope>
    <source>
        <strain evidence="4">MBIC 11017</strain>
    </source>
</reference>
<dbReference type="RefSeq" id="WP_012161265.1">
    <property type="nucleotide sequence ID" value="NC_009925.1"/>
</dbReference>
<sequence>MPWYIKIERGIVDKTTFDRHVPAHLAYVKNLESHQAKTGYWRESAGGMLIFEAQSYEEAKKIVEQDPLILNHCVEYELHEWVQVGGAPL</sequence>